<dbReference type="InterPro" id="IPR002930">
    <property type="entry name" value="GCV_H"/>
</dbReference>
<dbReference type="GO" id="GO:0005960">
    <property type="term" value="C:glycine cleavage complex"/>
    <property type="evidence" value="ECO:0007669"/>
    <property type="project" value="InterPro"/>
</dbReference>
<dbReference type="Gene3D" id="2.40.50.100">
    <property type="match status" value="1"/>
</dbReference>
<organism evidence="3 4">
    <name type="scientific">Thioalkalivibrio sulfidiphilus (strain HL-EbGR7)</name>
    <dbReference type="NCBI Taxonomy" id="396588"/>
    <lineage>
        <taxon>Bacteria</taxon>
        <taxon>Pseudomonadati</taxon>
        <taxon>Pseudomonadota</taxon>
        <taxon>Gammaproteobacteria</taxon>
        <taxon>Chromatiales</taxon>
        <taxon>Ectothiorhodospiraceae</taxon>
        <taxon>Thioalkalivibrio</taxon>
    </lineage>
</organism>
<dbReference type="KEGG" id="tgr:Tgr7_3134"/>
<dbReference type="InterPro" id="IPR033753">
    <property type="entry name" value="GCV_H/Fam206"/>
</dbReference>
<evidence type="ECO:0000313" key="3">
    <source>
        <dbReference type="EMBL" id="ACL74203.1"/>
    </source>
</evidence>
<dbReference type="PROSITE" id="PS50968">
    <property type="entry name" value="BIOTINYL_LIPOYL"/>
    <property type="match status" value="1"/>
</dbReference>
<dbReference type="RefSeq" id="WP_012639665.1">
    <property type="nucleotide sequence ID" value="NC_011901.1"/>
</dbReference>
<gene>
    <name evidence="3" type="ordered locus">Tgr7_3134</name>
</gene>
<dbReference type="AlphaFoldDB" id="B8GQH9"/>
<dbReference type="STRING" id="396588.Tgr7_3134"/>
<reference evidence="3 4" key="1">
    <citation type="journal article" date="2011" name="Stand. Genomic Sci.">
        <title>Complete genome sequence of 'Thioalkalivibrio sulfidophilus' HL-EbGr7.</title>
        <authorList>
            <person name="Muyzer G."/>
            <person name="Sorokin D.Y."/>
            <person name="Mavromatis K."/>
            <person name="Lapidus A."/>
            <person name="Clum A."/>
            <person name="Ivanova N."/>
            <person name="Pati A."/>
            <person name="d'Haeseleer P."/>
            <person name="Woyke T."/>
            <person name="Kyrpides N.C."/>
        </authorList>
    </citation>
    <scope>NUCLEOTIDE SEQUENCE [LARGE SCALE GENOMIC DNA]</scope>
    <source>
        <strain evidence="3 4">HL-EbGR7</strain>
    </source>
</reference>
<dbReference type="GO" id="GO:0009249">
    <property type="term" value="P:protein lipoylation"/>
    <property type="evidence" value="ECO:0007669"/>
    <property type="project" value="TreeGrafter"/>
</dbReference>
<dbReference type="InterPro" id="IPR011053">
    <property type="entry name" value="Single_hybrid_motif"/>
</dbReference>
<dbReference type="PANTHER" id="PTHR11715">
    <property type="entry name" value="GLYCINE CLEAVAGE SYSTEM H PROTEIN"/>
    <property type="match status" value="1"/>
</dbReference>
<dbReference type="GO" id="GO:0005829">
    <property type="term" value="C:cytosol"/>
    <property type="evidence" value="ECO:0007669"/>
    <property type="project" value="TreeGrafter"/>
</dbReference>
<dbReference type="Pfam" id="PF01597">
    <property type="entry name" value="GCV_H"/>
    <property type="match status" value="1"/>
</dbReference>
<keyword evidence="4" id="KW-1185">Reference proteome</keyword>
<dbReference type="SUPFAM" id="SSF51230">
    <property type="entry name" value="Single hybrid motif"/>
    <property type="match status" value="1"/>
</dbReference>
<accession>B8GQH9</accession>
<dbReference type="PANTHER" id="PTHR11715:SF3">
    <property type="entry name" value="GLYCINE CLEAVAGE SYSTEM H PROTEIN-RELATED"/>
    <property type="match status" value="1"/>
</dbReference>
<keyword evidence="1" id="KW-0450">Lipoyl</keyword>
<evidence type="ECO:0000256" key="1">
    <source>
        <dbReference type="ARBA" id="ARBA00022823"/>
    </source>
</evidence>
<sequence length="150" mass="16822">MAHTEYRGCELPDDLFYDLDYVWVRPEGDGTFTLGITDPAQTMAGRVQYFRFRAPGTHRAAGKPVARLESGKWAGGIPTPFDGTIVRINPAVEQDPGLVNVAPYTDAWVVVMRPDDPDKALERLHTGPEAIEALKRWVDRYDIQCMRCAD</sequence>
<evidence type="ECO:0000313" key="4">
    <source>
        <dbReference type="Proteomes" id="UP000002383"/>
    </source>
</evidence>
<feature type="domain" description="Lipoyl-binding" evidence="2">
    <location>
        <begin position="31"/>
        <end position="113"/>
    </location>
</feature>
<dbReference type="HOGENOM" id="CLU_097408_2_2_6"/>
<dbReference type="Proteomes" id="UP000002383">
    <property type="component" value="Chromosome"/>
</dbReference>
<dbReference type="EMBL" id="CP001339">
    <property type="protein sequence ID" value="ACL74203.1"/>
    <property type="molecule type" value="Genomic_DNA"/>
</dbReference>
<dbReference type="eggNOG" id="COG0509">
    <property type="taxonomic scope" value="Bacteria"/>
</dbReference>
<name>B8GQH9_THISH</name>
<dbReference type="CDD" id="cd06848">
    <property type="entry name" value="GCS_H"/>
    <property type="match status" value="1"/>
</dbReference>
<evidence type="ECO:0000259" key="2">
    <source>
        <dbReference type="PROSITE" id="PS50968"/>
    </source>
</evidence>
<dbReference type="GO" id="GO:0019464">
    <property type="term" value="P:glycine decarboxylation via glycine cleavage system"/>
    <property type="evidence" value="ECO:0007669"/>
    <property type="project" value="InterPro"/>
</dbReference>
<dbReference type="InterPro" id="IPR000089">
    <property type="entry name" value="Biotin_lipoyl"/>
</dbReference>
<dbReference type="OrthoDB" id="9796712at2"/>
<proteinExistence type="predicted"/>
<protein>
    <submittedName>
        <fullName evidence="3">Glycine cleavage H-protein</fullName>
    </submittedName>
</protein>